<evidence type="ECO:0000259" key="4">
    <source>
        <dbReference type="PROSITE" id="PS50949"/>
    </source>
</evidence>
<keyword evidence="2" id="KW-0238">DNA-binding</keyword>
<dbReference type="PROSITE" id="PS50949">
    <property type="entry name" value="HTH_GNTR"/>
    <property type="match status" value="1"/>
</dbReference>
<accession>A0A5C6CZ95</accession>
<dbReference type="GO" id="GO:0003700">
    <property type="term" value="F:DNA-binding transcription factor activity"/>
    <property type="evidence" value="ECO:0007669"/>
    <property type="project" value="InterPro"/>
</dbReference>
<organism evidence="5 6">
    <name type="scientific">Novipirellula artificiosorum</name>
    <dbReference type="NCBI Taxonomy" id="2528016"/>
    <lineage>
        <taxon>Bacteria</taxon>
        <taxon>Pseudomonadati</taxon>
        <taxon>Planctomycetota</taxon>
        <taxon>Planctomycetia</taxon>
        <taxon>Pirellulales</taxon>
        <taxon>Pirellulaceae</taxon>
        <taxon>Novipirellula</taxon>
    </lineage>
</organism>
<dbReference type="Pfam" id="PF00392">
    <property type="entry name" value="GntR"/>
    <property type="match status" value="1"/>
</dbReference>
<name>A0A5C6CZ95_9BACT</name>
<evidence type="ECO:0000256" key="1">
    <source>
        <dbReference type="ARBA" id="ARBA00023015"/>
    </source>
</evidence>
<evidence type="ECO:0000256" key="3">
    <source>
        <dbReference type="ARBA" id="ARBA00023163"/>
    </source>
</evidence>
<gene>
    <name evidence="5" type="primary">ytrA_8</name>
    <name evidence="5" type="ORF">Poly41_68840</name>
</gene>
<dbReference type="Proteomes" id="UP000319143">
    <property type="component" value="Unassembled WGS sequence"/>
</dbReference>
<dbReference type="InterPro" id="IPR036388">
    <property type="entry name" value="WH-like_DNA-bd_sf"/>
</dbReference>
<dbReference type="GO" id="GO:0003677">
    <property type="term" value="F:DNA binding"/>
    <property type="evidence" value="ECO:0007669"/>
    <property type="project" value="UniProtKB-KW"/>
</dbReference>
<evidence type="ECO:0000313" key="5">
    <source>
        <dbReference type="EMBL" id="TWU28781.1"/>
    </source>
</evidence>
<evidence type="ECO:0000256" key="2">
    <source>
        <dbReference type="ARBA" id="ARBA00023125"/>
    </source>
</evidence>
<dbReference type="Gene3D" id="1.10.10.10">
    <property type="entry name" value="Winged helix-like DNA-binding domain superfamily/Winged helix DNA-binding domain"/>
    <property type="match status" value="1"/>
</dbReference>
<dbReference type="InterPro" id="IPR036390">
    <property type="entry name" value="WH_DNA-bd_sf"/>
</dbReference>
<dbReference type="OrthoDB" id="9801546at2"/>
<feature type="domain" description="HTH gntR-type" evidence="4">
    <location>
        <begin position="11"/>
        <end position="79"/>
    </location>
</feature>
<comment type="caution">
    <text evidence="5">The sequence shown here is derived from an EMBL/GenBank/DDBJ whole genome shotgun (WGS) entry which is preliminary data.</text>
</comment>
<dbReference type="EMBL" id="SJPV01000029">
    <property type="protein sequence ID" value="TWU28781.1"/>
    <property type="molecule type" value="Genomic_DNA"/>
</dbReference>
<dbReference type="SUPFAM" id="SSF46785">
    <property type="entry name" value="Winged helix' DNA-binding domain"/>
    <property type="match status" value="1"/>
</dbReference>
<keyword evidence="3" id="KW-0804">Transcription</keyword>
<protein>
    <submittedName>
        <fullName evidence="5">HTH-type transcriptional repressor YtrA</fullName>
    </submittedName>
</protein>
<reference evidence="5 6" key="1">
    <citation type="submission" date="2019-02" db="EMBL/GenBank/DDBJ databases">
        <title>Deep-cultivation of Planctomycetes and their phenomic and genomic characterization uncovers novel biology.</title>
        <authorList>
            <person name="Wiegand S."/>
            <person name="Jogler M."/>
            <person name="Boedeker C."/>
            <person name="Pinto D."/>
            <person name="Vollmers J."/>
            <person name="Rivas-Marin E."/>
            <person name="Kohn T."/>
            <person name="Peeters S.H."/>
            <person name="Heuer A."/>
            <person name="Rast P."/>
            <person name="Oberbeckmann S."/>
            <person name="Bunk B."/>
            <person name="Jeske O."/>
            <person name="Meyerdierks A."/>
            <person name="Storesund J.E."/>
            <person name="Kallscheuer N."/>
            <person name="Luecker S."/>
            <person name="Lage O.M."/>
            <person name="Pohl T."/>
            <person name="Merkel B.J."/>
            <person name="Hornburger P."/>
            <person name="Mueller R.-W."/>
            <person name="Bruemmer F."/>
            <person name="Labrenz M."/>
            <person name="Spormann A.M."/>
            <person name="Op Den Camp H."/>
            <person name="Overmann J."/>
            <person name="Amann R."/>
            <person name="Jetten M.S.M."/>
            <person name="Mascher T."/>
            <person name="Medema M.H."/>
            <person name="Devos D.P."/>
            <person name="Kaster A.-K."/>
            <person name="Ovreas L."/>
            <person name="Rohde M."/>
            <person name="Galperin M.Y."/>
            <person name="Jogler C."/>
        </authorList>
    </citation>
    <scope>NUCLEOTIDE SEQUENCE [LARGE SCALE GENOMIC DNA]</scope>
    <source>
        <strain evidence="5 6">Poly41</strain>
    </source>
</reference>
<dbReference type="AlphaFoldDB" id="A0A5C6CZ95"/>
<dbReference type="InterPro" id="IPR000524">
    <property type="entry name" value="Tscrpt_reg_HTH_GntR"/>
</dbReference>
<keyword evidence="1" id="KW-0805">Transcription regulation</keyword>
<keyword evidence="6" id="KW-1185">Reference proteome</keyword>
<sequence length="143" mass="16128">MYIRIERGSSTPITRQIAEQIRSQCLAGVLKSNQCLPSVRQLARELAVNVNTIVRVYERLASEGLLEMRHGEGTFVLPRSAASQDANRLDEQRKQFAREFEAVIRRGLLLGLTTTQLRGMLTSAASEARAQIHHQTQVERNDE</sequence>
<dbReference type="PANTHER" id="PTHR38445">
    <property type="entry name" value="HTH-TYPE TRANSCRIPTIONAL REPRESSOR YTRA"/>
    <property type="match status" value="1"/>
</dbReference>
<dbReference type="CDD" id="cd07377">
    <property type="entry name" value="WHTH_GntR"/>
    <property type="match status" value="1"/>
</dbReference>
<dbReference type="SMART" id="SM00345">
    <property type="entry name" value="HTH_GNTR"/>
    <property type="match status" value="1"/>
</dbReference>
<dbReference type="RefSeq" id="WP_146531535.1">
    <property type="nucleotide sequence ID" value="NZ_SJPV01000029.1"/>
</dbReference>
<evidence type="ECO:0000313" key="6">
    <source>
        <dbReference type="Proteomes" id="UP000319143"/>
    </source>
</evidence>
<proteinExistence type="predicted"/>
<dbReference type="PANTHER" id="PTHR38445:SF7">
    <property type="entry name" value="GNTR-FAMILY TRANSCRIPTIONAL REGULATOR"/>
    <property type="match status" value="1"/>
</dbReference>